<feature type="transmembrane region" description="Helical" evidence="1">
    <location>
        <begin position="592"/>
        <end position="609"/>
    </location>
</feature>
<feature type="transmembrane region" description="Helical" evidence="1">
    <location>
        <begin position="684"/>
        <end position="705"/>
    </location>
</feature>
<feature type="transmembrane region" description="Helical" evidence="1">
    <location>
        <begin position="426"/>
        <end position="449"/>
    </location>
</feature>
<feature type="domain" description="Serine aminopeptidase S33" evidence="2">
    <location>
        <begin position="67"/>
        <end position="171"/>
    </location>
</feature>
<dbReference type="Gene3D" id="3.40.50.1820">
    <property type="entry name" value="alpha/beta hydrolase"/>
    <property type="match status" value="1"/>
</dbReference>
<dbReference type="EMBL" id="CP041217">
    <property type="protein sequence ID" value="QDH22146.1"/>
    <property type="molecule type" value="Genomic_DNA"/>
</dbReference>
<feature type="transmembrane region" description="Helical" evidence="1">
    <location>
        <begin position="542"/>
        <end position="567"/>
    </location>
</feature>
<proteinExistence type="predicted"/>
<feature type="transmembrane region" description="Helical" evidence="1">
    <location>
        <begin position="399"/>
        <end position="420"/>
    </location>
</feature>
<dbReference type="InterPro" id="IPR050261">
    <property type="entry name" value="FrsA_esterase"/>
</dbReference>
<name>A0A4Y6V0F7_SACBS</name>
<feature type="transmembrane region" description="Helical" evidence="1">
    <location>
        <begin position="461"/>
        <end position="480"/>
    </location>
</feature>
<feature type="transmembrane region" description="Helical" evidence="1">
    <location>
        <begin position="500"/>
        <end position="521"/>
    </location>
</feature>
<dbReference type="AlphaFoldDB" id="A0A4Y6V0F7"/>
<dbReference type="PANTHER" id="PTHR22946">
    <property type="entry name" value="DIENELACTONE HYDROLASE DOMAIN-CONTAINING PROTEIN-RELATED"/>
    <property type="match status" value="1"/>
</dbReference>
<dbReference type="InterPro" id="IPR022742">
    <property type="entry name" value="Hydrolase_4"/>
</dbReference>
<evidence type="ECO:0000313" key="4">
    <source>
        <dbReference type="Proteomes" id="UP000316968"/>
    </source>
</evidence>
<feature type="transmembrane region" description="Helical" evidence="1">
    <location>
        <begin position="352"/>
        <end position="373"/>
    </location>
</feature>
<evidence type="ECO:0000256" key="1">
    <source>
        <dbReference type="SAM" id="Phobius"/>
    </source>
</evidence>
<keyword evidence="1" id="KW-1133">Transmembrane helix</keyword>
<dbReference type="RefSeq" id="WP_141448690.1">
    <property type="nucleotide sequence ID" value="NZ_CP041217.1"/>
</dbReference>
<protein>
    <recommendedName>
        <fullName evidence="2">Serine aminopeptidase S33 domain-containing protein</fullName>
    </recommendedName>
</protein>
<dbReference type="Proteomes" id="UP000316968">
    <property type="component" value="Chromosome"/>
</dbReference>
<evidence type="ECO:0000259" key="2">
    <source>
        <dbReference type="Pfam" id="PF12146"/>
    </source>
</evidence>
<gene>
    <name evidence="3" type="ORF">FFV09_15620</name>
</gene>
<keyword evidence="1" id="KW-0472">Membrane</keyword>
<sequence>MKTLSNLFRKPAGLLALSLILIVLGSLLAGMFNTSFYKVNVKEISFKADHGTLNGLLYMPKGAGPDDPRPVIVTTHGYLNTKEMQDAPAIEMSRRGYIVLALDMYDHGDSRWDGDIKVGEQFSTFWIFSQFDAAKYMYEQDYTKKDENGNAYLAVSGHSMGGFSTLLAMYMDEMNSLQAGHRMIYTGISVGADFSYAAAVAPQDQLMAAYGDRTVGMIAGHYDEFFFNKSDEEKTAAEKEIVGTVMRKDFAKTLSGRAFLGLGEGAEEAKQGQYYTVDSGDVKVEDQVVRPSQSGERIIYTPNQTHPWNHFSPETTGYLIDFYTHAFEGVTSPNQVDANLSSDSQIWWLKEAFNFVAMIGFFLMIVPMSVLLLRLPFLNKSITAVTAPLARPIRGGQKAAYWIAVVFSALIPAILFPTLMDKQAGGLHALTIVAIVLLVVSVVAAVIGFARSGASAAMRHVGIGGLILAVVSAAMWILFAKADGIVPLSPFFNEPTTNQIVYWALVSASITAFITFAFYYFNKKHAGASFSDYGISLNPMTIVASLCTAVIAVAIGYLLLFAVQAVFGTDFRIWTFAVRTFTFEHFVTGLRYMPFFLIYYFVSAVALNADTRSRKGGYLLAIFLNVGGLILWLIAQYGLDFARGVALYPAQNLNGILLFALVPVLVVAAIYARKLFEKTNNVWLPAFVNTILFTLVTVANTVMFWNLV</sequence>
<feature type="transmembrane region" description="Helical" evidence="1">
    <location>
        <begin position="616"/>
        <end position="635"/>
    </location>
</feature>
<evidence type="ECO:0000313" key="3">
    <source>
        <dbReference type="EMBL" id="QDH22146.1"/>
    </source>
</evidence>
<dbReference type="OrthoDB" id="9780269at2"/>
<dbReference type="InterPro" id="IPR029058">
    <property type="entry name" value="AB_hydrolase_fold"/>
</dbReference>
<accession>A0A4Y6V0F7</accession>
<reference evidence="3 4" key="1">
    <citation type="submission" date="2019-06" db="EMBL/GenBank/DDBJ databases">
        <title>Saccharibacillus brassicae sp. nov., an endophytic bacterium isolated from Chinese cabbage seeds (Brassica pekinensis).</title>
        <authorList>
            <person name="Jiang L."/>
            <person name="Lee J."/>
            <person name="Kim S.W."/>
        </authorList>
    </citation>
    <scope>NUCLEOTIDE SEQUENCE [LARGE SCALE GENOMIC DNA]</scope>
    <source>
        <strain evidence="4">KCTC 43072 / ATSA2</strain>
    </source>
</reference>
<dbReference type="Pfam" id="PF12146">
    <property type="entry name" value="Hydrolase_4"/>
    <property type="match status" value="1"/>
</dbReference>
<keyword evidence="1" id="KW-0812">Transmembrane</keyword>
<dbReference type="KEGG" id="saca:FFV09_15620"/>
<organism evidence="3 4">
    <name type="scientific">Saccharibacillus brassicae</name>
    <dbReference type="NCBI Taxonomy" id="2583377"/>
    <lineage>
        <taxon>Bacteria</taxon>
        <taxon>Bacillati</taxon>
        <taxon>Bacillota</taxon>
        <taxon>Bacilli</taxon>
        <taxon>Bacillales</taxon>
        <taxon>Paenibacillaceae</taxon>
        <taxon>Saccharibacillus</taxon>
    </lineage>
</organism>
<keyword evidence="4" id="KW-1185">Reference proteome</keyword>
<dbReference type="SUPFAM" id="SSF53474">
    <property type="entry name" value="alpha/beta-Hydrolases"/>
    <property type="match status" value="1"/>
</dbReference>
<feature type="transmembrane region" description="Helical" evidence="1">
    <location>
        <begin position="655"/>
        <end position="672"/>
    </location>
</feature>